<evidence type="ECO:0000256" key="1">
    <source>
        <dbReference type="SAM" id="Phobius"/>
    </source>
</evidence>
<dbReference type="EMBL" id="CP047656">
    <property type="protein sequence ID" value="QHJ09834.1"/>
    <property type="molecule type" value="Genomic_DNA"/>
</dbReference>
<feature type="transmembrane region" description="Helical" evidence="1">
    <location>
        <begin position="295"/>
        <end position="316"/>
    </location>
</feature>
<feature type="transmembrane region" description="Helical" evidence="1">
    <location>
        <begin position="1381"/>
        <end position="1398"/>
    </location>
</feature>
<feature type="transmembrane region" description="Helical" evidence="1">
    <location>
        <begin position="722"/>
        <end position="747"/>
    </location>
</feature>
<feature type="transmembrane region" description="Helical" evidence="1">
    <location>
        <begin position="839"/>
        <end position="857"/>
    </location>
</feature>
<evidence type="ECO:0008006" key="4">
    <source>
        <dbReference type="Google" id="ProtNLM"/>
    </source>
</evidence>
<feature type="transmembrane region" description="Helical" evidence="1">
    <location>
        <begin position="21"/>
        <end position="40"/>
    </location>
</feature>
<keyword evidence="1" id="KW-1133">Transmembrane helix</keyword>
<reference evidence="2 3" key="1">
    <citation type="submission" date="2019-12" db="EMBL/GenBank/DDBJ databases">
        <title>Genome sequencing and assembly of endphytes of Porphyra tenera.</title>
        <authorList>
            <person name="Park J.M."/>
            <person name="Shin R."/>
            <person name="Jo S.H."/>
        </authorList>
    </citation>
    <scope>NUCLEOTIDE SEQUENCE [LARGE SCALE GENOMIC DNA]</scope>
    <source>
        <strain evidence="2 3">GPM4</strain>
    </source>
</reference>
<dbReference type="RefSeq" id="WP_160177791.1">
    <property type="nucleotide sequence ID" value="NZ_CP047656.1"/>
</dbReference>
<proteinExistence type="predicted"/>
<feature type="transmembrane region" description="Helical" evidence="1">
    <location>
        <begin position="1404"/>
        <end position="1428"/>
    </location>
</feature>
<dbReference type="OrthoDB" id="7481928at2"/>
<name>A0A857JGK9_9ALTE</name>
<keyword evidence="1" id="KW-0812">Transmembrane</keyword>
<feature type="transmembrane region" description="Helical" evidence="1">
    <location>
        <begin position="768"/>
        <end position="789"/>
    </location>
</feature>
<feature type="transmembrane region" description="Helical" evidence="1">
    <location>
        <begin position="985"/>
        <end position="1003"/>
    </location>
</feature>
<dbReference type="Proteomes" id="UP000464524">
    <property type="component" value="Chromosome"/>
</dbReference>
<feature type="transmembrane region" description="Helical" evidence="1">
    <location>
        <begin position="259"/>
        <end position="283"/>
    </location>
</feature>
<dbReference type="KEGG" id="pmes:FX988_00042"/>
<evidence type="ECO:0000313" key="3">
    <source>
        <dbReference type="Proteomes" id="UP000464524"/>
    </source>
</evidence>
<accession>A0A857JGK9</accession>
<evidence type="ECO:0000313" key="2">
    <source>
        <dbReference type="EMBL" id="QHJ09834.1"/>
    </source>
</evidence>
<keyword evidence="1" id="KW-0472">Membrane</keyword>
<feature type="transmembrane region" description="Helical" evidence="1">
    <location>
        <begin position="795"/>
        <end position="818"/>
    </location>
</feature>
<sequence>MSAKSVAQNTLSSSKTPKRRALLIIIILLSAVGLYAYLYYSNIEEGSSNNNLYRILYEATNTLNENIDKLKRGHDYNESETSIRSLLPSYQRTSTVPLRKVPKPLTYTLAAQQILIQDKAKESIAKLEVQDILPTPKAGFSQYLFASKDGAVLASAGQEKTISIVDLTSINHAFLRQESRSLLSMADAVKPQGNAPLPSYSSHIDITLSYGKYRVFAFPFALDIPISYSANGKTHTLNHLYLLGLMPRNKLIQQSTTSWNASLLVVSSVSLLFVLCLLRLYLLPITHSITVINRTVTHLISYGFFIVVLSLLLAYFQKYVVRYNKDHQAIEYAQKISQDIEQDVYHVFDELNQFRGFYQALLDVTQQVSATNDEQAISTHVNQALEKIGSRERACSKANQGHVAIPSSAVSSTDVFSISYVCTEDKGITVTSDLHKTNLKPFLNQDGTPPEAAKILDFFTRNIELTLSAGNSLETHVSKIDQHVPPLSLLNVFLLNKDGAILTPSFYFVENNVLPEGFELSNRDYFKKIRDHQGWALPAKKTNKQTNQSDADLSPNPAYQQAYIQRLLNVNNATRGTTISMPLYFADDIAQKNKKDDRYASIIAADVILPNIVLARPAPMDLTFMVIDRDDGQVLFHSDASRAMVENIFYSGNQSPILDQRIRAALDKKSQHHSLSLSTQAVKGFYHGQAGRFFVQPTLIDKWAVLVFYPDDSLDALMTSQFMFLCISFAVFIVILASLSWILGRLFDTDKLKQYVNLPATFDTKEMLHLSSTLIGIMYCLFTFTHLAIYPKEEAGYMVWLIAISTVLLIFYFGYRGYKLLFESAGESFSIRRKGKKGALFLAFGLGSLAAIQALYLDNVMTTPLNNLTHYYHYQQCNKLNREQAEVAALGLTRFPNSITKHRMDASHLLFGAKHTDNRVNWIAPLQSKCADYSKAVMPDDFPGAVDLLSATQNWPWLSSYMSFSRTTEAHPTHATQELTMPRSASAAGILAIIIVLLAWLHFNRVTLWQRLYYSPFFLRHIRCLNLPMRQDNCSATSPALRLQVDSPKPNGIDLVTLLTLSPVPATPAAPSETDASATQTYFAQLLNDSPYLQTLQANNTALPNIKVALSPLTSNPEHGYQLELWDIEVCLEVPKLRRKLLALLMELKSLTLLGKINQLTLYCGFYSLQRVKMKDPLASFDDTATLAHADYLSWADCLLDFTVHLPPKITQQISPEVLNSELTLFADLACLFPAVDTEVKDAGKLELPFIHTPTSLWRNPSHIPRFYQQIKRQSSQTFSTRYWATINYIILVAGPLYRYKWELCSNAEKLALYNLAKGQYINPKNSEMIEHLALAGLIKVERRHITIINHSFAHFVQHAESPQAMSRLISDGEAGTWKNYRLPLGLLLLLIIVGVAMTSGQSLYIIAASLAGVIGTIASLTSSANMLRGHLKE</sequence>
<protein>
    <recommendedName>
        <fullName evidence="4">Cache domain-containing protein</fullName>
    </recommendedName>
</protein>
<organism evidence="2 3">
    <name type="scientific">Paraglaciecola mesophila</name>
    <dbReference type="NCBI Taxonomy" id="197222"/>
    <lineage>
        <taxon>Bacteria</taxon>
        <taxon>Pseudomonadati</taxon>
        <taxon>Pseudomonadota</taxon>
        <taxon>Gammaproteobacteria</taxon>
        <taxon>Alteromonadales</taxon>
        <taxon>Alteromonadaceae</taxon>
        <taxon>Paraglaciecola</taxon>
    </lineage>
</organism>
<keyword evidence="3" id="KW-1185">Reference proteome</keyword>
<gene>
    <name evidence="2" type="ORF">FX988_00042</name>
</gene>